<feature type="region of interest" description="Disordered" evidence="1">
    <location>
        <begin position="1"/>
        <end position="34"/>
    </location>
</feature>
<dbReference type="RefSeq" id="YP_009568444.1">
    <property type="nucleotide sequence ID" value="NC_041248.1"/>
</dbReference>
<organism evidence="2">
    <name type="scientific">Orbilia brochopaga</name>
    <dbReference type="NCBI Taxonomy" id="3140254"/>
    <lineage>
        <taxon>Eukaryota</taxon>
        <taxon>Fungi</taxon>
        <taxon>Dikarya</taxon>
        <taxon>Ascomycota</taxon>
        <taxon>Pezizomycotina</taxon>
        <taxon>Orbiliomycetes</taxon>
        <taxon>Orbiliales</taxon>
        <taxon>Orbiliaceae</taxon>
        <taxon>Orbilia</taxon>
    </lineage>
</organism>
<sequence>MLNRIEEKDIDRDQINRIHANEQDNDDIPANETTETEDRALFLLQRADSCQEKNIDKLRQAASTIEDKEAIISRAEEMIDSTVTDALLEVANNMFNGDGNN</sequence>
<dbReference type="EMBL" id="MK550698">
    <property type="protein sequence ID" value="QBL02526.1"/>
    <property type="molecule type" value="Genomic_DNA"/>
</dbReference>
<evidence type="ECO:0000313" key="2">
    <source>
        <dbReference type="EMBL" id="QBL02526.1"/>
    </source>
</evidence>
<feature type="compositionally biased region" description="Basic and acidic residues" evidence="1">
    <location>
        <begin position="1"/>
        <end position="22"/>
    </location>
</feature>
<gene>
    <name evidence="2" type="primary">orf101</name>
</gene>
<protein>
    <submittedName>
        <fullName evidence="2">Uncharacterized protein</fullName>
    </submittedName>
</protein>
<dbReference type="AlphaFoldDB" id="A0A481ZN42"/>
<dbReference type="GeneID" id="39411776"/>
<geneLocation type="mitochondrion" evidence="2"/>
<reference evidence="2" key="2">
    <citation type="submission" date="2019-02" db="EMBL/GenBank/DDBJ databases">
        <authorList>
            <person name="Fang M.L."/>
            <person name="Zhang Y."/>
        </authorList>
    </citation>
    <scope>NUCLEOTIDE SEQUENCE</scope>
    <source>
        <strain evidence="2">YMF1.03216</strain>
    </source>
</reference>
<proteinExistence type="predicted"/>
<evidence type="ECO:0000256" key="1">
    <source>
        <dbReference type="SAM" id="MobiDB-lite"/>
    </source>
</evidence>
<keyword evidence="2" id="KW-0496">Mitochondrion</keyword>
<reference evidence="2" key="1">
    <citation type="journal article" date="2019" name="Mitochondrial DNA Part B Resour">
        <title>Characterization of the complete mitochondrial genome of Drechslerella brochopaga, a fungal species trapping nematodes with constricting rings.</title>
        <authorList>
            <person name="Fang M."/>
            <person name="Wang S."/>
            <person name="Xu J."/>
            <person name="Jiang L."/>
            <person name="Zhou D."/>
            <person name="Zhang K.-Q."/>
            <person name="Zhang Y."/>
        </authorList>
    </citation>
    <scope>NUCLEOTIDE SEQUENCE</scope>
    <source>
        <strain evidence="2">YMF1.03216</strain>
    </source>
</reference>
<accession>A0A481ZN42</accession>
<name>A0A481ZN42_9PEZI</name>